<gene>
    <name evidence="1" type="ORF">AMORRO_LOCUS15914</name>
</gene>
<comment type="caution">
    <text evidence="1">The sequence shown here is derived from an EMBL/GenBank/DDBJ whole genome shotgun (WGS) entry which is preliminary data.</text>
</comment>
<reference evidence="1" key="1">
    <citation type="submission" date="2021-06" db="EMBL/GenBank/DDBJ databases">
        <authorList>
            <person name="Kallberg Y."/>
            <person name="Tangrot J."/>
            <person name="Rosling A."/>
        </authorList>
    </citation>
    <scope>NUCLEOTIDE SEQUENCE</scope>
    <source>
        <strain evidence="1">CL551</strain>
    </source>
</reference>
<protein>
    <submittedName>
        <fullName evidence="1">18309_t:CDS:1</fullName>
    </submittedName>
</protein>
<accession>A0A9N9NQI7</accession>
<evidence type="ECO:0000313" key="2">
    <source>
        <dbReference type="Proteomes" id="UP000789342"/>
    </source>
</evidence>
<sequence>MSSIIKQTAVVPKKKLELATTGLAFACGLVLNGTTSRLELVMSDNTYKFLRWLWF</sequence>
<organism evidence="1 2">
    <name type="scientific">Acaulospora morrowiae</name>
    <dbReference type="NCBI Taxonomy" id="94023"/>
    <lineage>
        <taxon>Eukaryota</taxon>
        <taxon>Fungi</taxon>
        <taxon>Fungi incertae sedis</taxon>
        <taxon>Mucoromycota</taxon>
        <taxon>Glomeromycotina</taxon>
        <taxon>Glomeromycetes</taxon>
        <taxon>Diversisporales</taxon>
        <taxon>Acaulosporaceae</taxon>
        <taxon>Acaulospora</taxon>
    </lineage>
</organism>
<dbReference type="AlphaFoldDB" id="A0A9N9NQI7"/>
<evidence type="ECO:0000313" key="1">
    <source>
        <dbReference type="EMBL" id="CAG8760890.1"/>
    </source>
</evidence>
<name>A0A9N9NQI7_9GLOM</name>
<keyword evidence="2" id="KW-1185">Reference proteome</keyword>
<dbReference type="Proteomes" id="UP000789342">
    <property type="component" value="Unassembled WGS sequence"/>
</dbReference>
<dbReference type="EMBL" id="CAJVPV010040762">
    <property type="protein sequence ID" value="CAG8760890.1"/>
    <property type="molecule type" value="Genomic_DNA"/>
</dbReference>
<proteinExistence type="predicted"/>
<feature type="non-terminal residue" evidence="1">
    <location>
        <position position="55"/>
    </location>
</feature>